<dbReference type="InterPro" id="IPR035513">
    <property type="entry name" value="Invertase/methylesterase_inhib"/>
</dbReference>
<dbReference type="InterPro" id="IPR011050">
    <property type="entry name" value="Pectin_lyase_fold/virulence"/>
</dbReference>
<keyword evidence="7" id="KW-1015">Disulfide bond</keyword>
<gene>
    <name evidence="13" type="ORF">CTI12_AA504230</name>
</gene>
<evidence type="ECO:0000256" key="9">
    <source>
        <dbReference type="ARBA" id="ARBA00023316"/>
    </source>
</evidence>
<evidence type="ECO:0000256" key="6">
    <source>
        <dbReference type="ARBA" id="ARBA00023085"/>
    </source>
</evidence>
<evidence type="ECO:0000256" key="4">
    <source>
        <dbReference type="ARBA" id="ARBA00013229"/>
    </source>
</evidence>
<keyword evidence="13" id="KW-0456">Lyase</keyword>
<reference evidence="13 14" key="1">
    <citation type="journal article" date="2018" name="Mol. Plant">
        <title>The genome of Artemisia annua provides insight into the evolution of Asteraceae family and artemisinin biosynthesis.</title>
        <authorList>
            <person name="Shen Q."/>
            <person name="Zhang L."/>
            <person name="Liao Z."/>
            <person name="Wang S."/>
            <person name="Yan T."/>
            <person name="Shi P."/>
            <person name="Liu M."/>
            <person name="Fu X."/>
            <person name="Pan Q."/>
            <person name="Wang Y."/>
            <person name="Lv Z."/>
            <person name="Lu X."/>
            <person name="Zhang F."/>
            <person name="Jiang W."/>
            <person name="Ma Y."/>
            <person name="Chen M."/>
            <person name="Hao X."/>
            <person name="Li L."/>
            <person name="Tang Y."/>
            <person name="Lv G."/>
            <person name="Zhou Y."/>
            <person name="Sun X."/>
            <person name="Brodelius P.E."/>
            <person name="Rose J.K.C."/>
            <person name="Tang K."/>
        </authorList>
    </citation>
    <scope>NUCLEOTIDE SEQUENCE [LARGE SCALE GENOMIC DNA]</scope>
    <source>
        <strain evidence="14">cv. Huhao1</strain>
        <tissue evidence="13">Leaf</tissue>
    </source>
</reference>
<dbReference type="STRING" id="35608.A0A2U1LDE6"/>
<dbReference type="AlphaFoldDB" id="A0A2U1LDE6"/>
<comment type="pathway">
    <text evidence="1">Glycan metabolism; pectin degradation; 2-dehydro-3-deoxy-D-gluconate from pectin: step 1/5.</text>
</comment>
<dbReference type="NCBIfam" id="TIGR01614">
    <property type="entry name" value="PME_inhib"/>
    <property type="match status" value="1"/>
</dbReference>
<dbReference type="InterPro" id="IPR000070">
    <property type="entry name" value="Pectinesterase_cat"/>
</dbReference>
<sequence length="543" mass="59435">MSNSCCSRNNKVVLILFALRLLTSLVHGTPHYSIIKSSCQTTLYPEICYSTFSASIAKNLVTKKDVIEHAINKTKYTIQANIHTINNLTAATNLTKRSKTAFHDCLELGTGTLEQLDKVIQDLRAYPNKKTLRKHADDLKTLMSTTITNTETCLDGFSHDATCKRFRKSINKGQNQGGKMCSNALAMIKNLTDTDIANEAKYKLKEEKATVWPKWLSKKERKLLQSGGVTPNVTVAADGSGKYTTVSAAVTAAPSRSQNRYVIKIKAGVYRENVQIPSSKTNLMFIGDGRSNTIITASNSVASGSTTFNSATVAAVGDGFLARDITFQNTAGPSGNQAVALRVGSDLSAFYRCGIIAYQDTLYVHSNRQFYVNCYVAGTVDFTFGNAAVVFQDCQFQARRPNPKQKNMVTAQGRTDPNQNTGIVIQKCKISASSDLQPVQASFPTYLGRPWKEYSRTVVMQSSISDVIDPAGWYPWNGDFALDTLYYREYQNTGAGADISNRVNWTGWGVITITTEATGFTPGSFIAGGSWLSSTDFPFTLGL</sequence>
<evidence type="ECO:0000256" key="5">
    <source>
        <dbReference type="ARBA" id="ARBA00022801"/>
    </source>
</evidence>
<keyword evidence="9" id="KW-0961">Cell wall biogenesis/degradation</keyword>
<feature type="signal peptide" evidence="11">
    <location>
        <begin position="1"/>
        <end position="28"/>
    </location>
</feature>
<dbReference type="EC" id="3.1.1.11" evidence="4"/>
<dbReference type="OrthoDB" id="2019149at2759"/>
<evidence type="ECO:0000256" key="2">
    <source>
        <dbReference type="ARBA" id="ARBA00006027"/>
    </source>
</evidence>
<dbReference type="Pfam" id="PF01095">
    <property type="entry name" value="Pectinesterase"/>
    <property type="match status" value="1"/>
</dbReference>
<keyword evidence="5" id="KW-0378">Hydrolase</keyword>
<dbReference type="Proteomes" id="UP000245207">
    <property type="component" value="Unassembled WGS sequence"/>
</dbReference>
<dbReference type="InterPro" id="IPR006501">
    <property type="entry name" value="Pectinesterase_inhib_dom"/>
</dbReference>
<name>A0A2U1LDE6_ARTAN</name>
<dbReference type="Gene3D" id="1.20.140.40">
    <property type="entry name" value="Invertase/pectin methylesterase inhibitor family protein"/>
    <property type="match status" value="1"/>
</dbReference>
<dbReference type="InterPro" id="IPR012334">
    <property type="entry name" value="Pectin_lyas_fold"/>
</dbReference>
<evidence type="ECO:0000256" key="3">
    <source>
        <dbReference type="ARBA" id="ARBA00007786"/>
    </source>
</evidence>
<feature type="chain" id="PRO_5015606463" description="pectinesterase" evidence="11">
    <location>
        <begin position="29"/>
        <end position="543"/>
    </location>
</feature>
<dbReference type="GO" id="GO:0004857">
    <property type="term" value="F:enzyme inhibitor activity"/>
    <property type="evidence" value="ECO:0007669"/>
    <property type="project" value="InterPro"/>
</dbReference>
<proteinExistence type="inferred from homology"/>
<evidence type="ECO:0000313" key="13">
    <source>
        <dbReference type="EMBL" id="PWA47011.1"/>
    </source>
</evidence>
<dbReference type="Gene3D" id="2.160.20.10">
    <property type="entry name" value="Single-stranded right-handed beta-helix, Pectin lyase-like"/>
    <property type="match status" value="1"/>
</dbReference>
<comment type="similarity">
    <text evidence="2">In the N-terminal section; belongs to the PMEI family.</text>
</comment>
<dbReference type="UniPathway" id="UPA00545">
    <property type="reaction ID" value="UER00823"/>
</dbReference>
<comment type="caution">
    <text evidence="13">The sequence shown here is derived from an EMBL/GenBank/DDBJ whole genome shotgun (WGS) entry which is preliminary data.</text>
</comment>
<dbReference type="PANTHER" id="PTHR31707">
    <property type="entry name" value="PECTINESTERASE"/>
    <property type="match status" value="1"/>
</dbReference>
<protein>
    <recommendedName>
        <fullName evidence="4">pectinesterase</fullName>
        <ecNumber evidence="4">3.1.1.11</ecNumber>
    </recommendedName>
</protein>
<dbReference type="SUPFAM" id="SSF101148">
    <property type="entry name" value="Plant invertase/pectin methylesterase inhibitor"/>
    <property type="match status" value="1"/>
</dbReference>
<evidence type="ECO:0000256" key="7">
    <source>
        <dbReference type="ARBA" id="ARBA00023157"/>
    </source>
</evidence>
<dbReference type="FunFam" id="2.160.20.10:FF:000001">
    <property type="entry name" value="Pectinesterase"/>
    <property type="match status" value="1"/>
</dbReference>
<dbReference type="CDD" id="cd15798">
    <property type="entry name" value="PMEI-like_3"/>
    <property type="match status" value="1"/>
</dbReference>
<evidence type="ECO:0000256" key="11">
    <source>
        <dbReference type="SAM" id="SignalP"/>
    </source>
</evidence>
<accession>A0A2U1LDE6</accession>
<evidence type="ECO:0000256" key="1">
    <source>
        <dbReference type="ARBA" id="ARBA00005184"/>
    </source>
</evidence>
<comment type="similarity">
    <text evidence="3">In the C-terminal section; belongs to the pectinesterase family.</text>
</comment>
<keyword evidence="6" id="KW-0063">Aspartyl esterase</keyword>
<dbReference type="GO" id="GO:0045490">
    <property type="term" value="P:pectin catabolic process"/>
    <property type="evidence" value="ECO:0007669"/>
    <property type="project" value="UniProtKB-UniPathway"/>
</dbReference>
<comment type="catalytic activity">
    <reaction evidence="10">
        <text>[(1-&gt;4)-alpha-D-galacturonosyl methyl ester](n) + n H2O = [(1-&gt;4)-alpha-D-galacturonosyl](n) + n methanol + n H(+)</text>
        <dbReference type="Rhea" id="RHEA:22380"/>
        <dbReference type="Rhea" id="RHEA-COMP:14570"/>
        <dbReference type="Rhea" id="RHEA-COMP:14573"/>
        <dbReference type="ChEBI" id="CHEBI:15377"/>
        <dbReference type="ChEBI" id="CHEBI:15378"/>
        <dbReference type="ChEBI" id="CHEBI:17790"/>
        <dbReference type="ChEBI" id="CHEBI:140522"/>
        <dbReference type="ChEBI" id="CHEBI:140523"/>
        <dbReference type="EC" id="3.1.1.11"/>
    </reaction>
</comment>
<evidence type="ECO:0000313" key="14">
    <source>
        <dbReference type="Proteomes" id="UP000245207"/>
    </source>
</evidence>
<keyword evidence="11" id="KW-0732">Signal</keyword>
<organism evidence="13 14">
    <name type="scientific">Artemisia annua</name>
    <name type="common">Sweet wormwood</name>
    <dbReference type="NCBI Taxonomy" id="35608"/>
    <lineage>
        <taxon>Eukaryota</taxon>
        <taxon>Viridiplantae</taxon>
        <taxon>Streptophyta</taxon>
        <taxon>Embryophyta</taxon>
        <taxon>Tracheophyta</taxon>
        <taxon>Spermatophyta</taxon>
        <taxon>Magnoliopsida</taxon>
        <taxon>eudicotyledons</taxon>
        <taxon>Gunneridae</taxon>
        <taxon>Pentapetalae</taxon>
        <taxon>asterids</taxon>
        <taxon>campanulids</taxon>
        <taxon>Asterales</taxon>
        <taxon>Asteraceae</taxon>
        <taxon>Asteroideae</taxon>
        <taxon>Anthemideae</taxon>
        <taxon>Artemisiinae</taxon>
        <taxon>Artemisia</taxon>
    </lineage>
</organism>
<dbReference type="EMBL" id="PKPP01010003">
    <property type="protein sequence ID" value="PWA47011.1"/>
    <property type="molecule type" value="Genomic_DNA"/>
</dbReference>
<keyword evidence="8" id="KW-0325">Glycoprotein</keyword>
<feature type="domain" description="Pectinesterase inhibitor" evidence="12">
    <location>
        <begin position="30"/>
        <end position="187"/>
    </location>
</feature>
<dbReference type="SMART" id="SM00856">
    <property type="entry name" value="PMEI"/>
    <property type="match status" value="1"/>
</dbReference>
<dbReference type="SUPFAM" id="SSF51126">
    <property type="entry name" value="Pectin lyase-like"/>
    <property type="match status" value="1"/>
</dbReference>
<dbReference type="GO" id="GO:0042545">
    <property type="term" value="P:cell wall modification"/>
    <property type="evidence" value="ECO:0007669"/>
    <property type="project" value="InterPro"/>
</dbReference>
<dbReference type="GO" id="GO:0030599">
    <property type="term" value="F:pectinesterase activity"/>
    <property type="evidence" value="ECO:0007669"/>
    <property type="project" value="UniProtKB-EC"/>
</dbReference>
<evidence type="ECO:0000259" key="12">
    <source>
        <dbReference type="SMART" id="SM00856"/>
    </source>
</evidence>
<keyword evidence="14" id="KW-1185">Reference proteome</keyword>
<evidence type="ECO:0000256" key="10">
    <source>
        <dbReference type="ARBA" id="ARBA00047928"/>
    </source>
</evidence>
<evidence type="ECO:0000256" key="8">
    <source>
        <dbReference type="ARBA" id="ARBA00023180"/>
    </source>
</evidence>
<dbReference type="GO" id="GO:0016829">
    <property type="term" value="F:lyase activity"/>
    <property type="evidence" value="ECO:0007669"/>
    <property type="project" value="UniProtKB-KW"/>
</dbReference>
<dbReference type="Pfam" id="PF04043">
    <property type="entry name" value="PMEI"/>
    <property type="match status" value="1"/>
</dbReference>
<dbReference type="FunFam" id="1.20.140.40:FF:000010">
    <property type="entry name" value="Pectinesterase"/>
    <property type="match status" value="1"/>
</dbReference>